<evidence type="ECO:0000256" key="9">
    <source>
        <dbReference type="ARBA" id="ARBA00023002"/>
    </source>
</evidence>
<dbReference type="PANTHER" id="PTHR30600">
    <property type="entry name" value="CYTOCHROME C PEROXIDASE-RELATED"/>
    <property type="match status" value="1"/>
</dbReference>
<dbReference type="InterPro" id="IPR026259">
    <property type="entry name" value="MauG/Cytc_peroxidase"/>
</dbReference>
<evidence type="ECO:0000256" key="12">
    <source>
        <dbReference type="ARBA" id="ARBA00073576"/>
    </source>
</evidence>
<dbReference type="AlphaFoldDB" id="A0A3P3WAN6"/>
<keyword evidence="16" id="KW-0575">Peroxidase</keyword>
<dbReference type="PIRSF" id="PIRSF000294">
    <property type="entry name" value="Cytochrome-c_peroxidase"/>
    <property type="match status" value="1"/>
</dbReference>
<dbReference type="InterPro" id="IPR009056">
    <property type="entry name" value="Cyt_c-like_dom"/>
</dbReference>
<dbReference type="FunFam" id="1.10.760.10:FF:000019">
    <property type="entry name" value="Di-heme cytochrome C peroxidase"/>
    <property type="match status" value="1"/>
</dbReference>
<dbReference type="OrthoDB" id="9805202at2"/>
<keyword evidence="3" id="KW-0813">Transport</keyword>
<feature type="domain" description="Cytochrome c" evidence="15">
    <location>
        <begin position="80"/>
        <end position="188"/>
    </location>
</feature>
<evidence type="ECO:0000256" key="10">
    <source>
        <dbReference type="ARBA" id="ARBA00023004"/>
    </source>
</evidence>
<feature type="domain" description="Cytochrome c" evidence="15">
    <location>
        <begin position="232"/>
        <end position="368"/>
    </location>
</feature>
<evidence type="ECO:0000313" key="17">
    <source>
        <dbReference type="Proteomes" id="UP000275719"/>
    </source>
</evidence>
<evidence type="ECO:0000313" key="16">
    <source>
        <dbReference type="EMBL" id="RRJ91488.1"/>
    </source>
</evidence>
<evidence type="ECO:0000256" key="13">
    <source>
        <dbReference type="PIRSR" id="PIRSR000294-1"/>
    </source>
</evidence>
<dbReference type="RefSeq" id="WP_125018350.1">
    <property type="nucleotide sequence ID" value="NZ_RQVQ01000010.1"/>
</dbReference>
<comment type="cofactor">
    <cofactor evidence="13">
        <name>heme</name>
        <dbReference type="ChEBI" id="CHEBI:30413"/>
    </cofactor>
    <text evidence="13">Binds 2 heme groups.</text>
</comment>
<dbReference type="InterPro" id="IPR036909">
    <property type="entry name" value="Cyt_c-like_dom_sf"/>
</dbReference>
<keyword evidence="10 14" id="KW-0408">Iron</keyword>
<comment type="subcellular location">
    <subcellularLocation>
        <location evidence="1">Periplasm</location>
    </subcellularLocation>
</comment>
<evidence type="ECO:0000256" key="4">
    <source>
        <dbReference type="ARBA" id="ARBA00022617"/>
    </source>
</evidence>
<dbReference type="GO" id="GO:0042597">
    <property type="term" value="C:periplasmic space"/>
    <property type="evidence" value="ECO:0007669"/>
    <property type="project" value="UniProtKB-SubCell"/>
</dbReference>
<name>A0A3P3WAN6_9FLAO</name>
<feature type="binding site" description="covalent" evidence="13">
    <location>
        <position position="102"/>
    </location>
    <ligand>
        <name>heme c</name>
        <dbReference type="ChEBI" id="CHEBI:61717"/>
        <label>1</label>
    </ligand>
</feature>
<dbReference type="PANTHER" id="PTHR30600:SF10">
    <property type="entry name" value="BLL6722 PROTEIN"/>
    <property type="match status" value="1"/>
</dbReference>
<dbReference type="Pfam" id="PF03150">
    <property type="entry name" value="CCP_MauG"/>
    <property type="match status" value="1"/>
</dbReference>
<keyword evidence="7" id="KW-0574">Periplasm</keyword>
<comment type="function">
    <text evidence="11">Involved in methylamine metabolism. Essential for the maturation of the beta subunit of MADH, presumably via a step in the biosynthesis of tryptophan tryptophylquinone (TTQ), the cofactor of MADH.</text>
</comment>
<sequence length="381" mass="43179">MKNSFKILGFGFGVFALLAAGKFDFNIEPYYSISDLKKLYSSGDPTTWPKATLDSTLVNFREIGVLPEMTFPEDNPYSDEKKELGKQLFFDPRLSESGQIACASCHDSQLGWSDGKRVSHGFGRTPGTRNSKTILNVGYGEVFMWDGRALSLEDQVRFPMLDEKEMNTHPDVATKNIKKIKGYKEAFTKAFGDDEITTDRIAKAIATYERTIVSRKSRFDKFIEGDSTKLTNLEVEGLHLFRTKARCINCHNGPTFSDNQFHNAGLTYFQRKHEDLGRYHITKDLADIGKFKTPTLRDLESTAPYMHNGFFPHIRGLLNLYNAGMPNLKPKPGQEDDPMFPVTSEHLKPLELNEHELDALEAFIKSLSTTVIRETEPKLPK</sequence>
<comment type="caution">
    <text evidence="16">The sequence shown here is derived from an EMBL/GenBank/DDBJ whole genome shotgun (WGS) entry which is preliminary data.</text>
</comment>
<keyword evidence="9" id="KW-0560">Oxidoreductase</keyword>
<keyword evidence="5 14" id="KW-0479">Metal-binding</keyword>
<dbReference type="InterPro" id="IPR004852">
    <property type="entry name" value="Di-haem_cyt_c_peroxidsae"/>
</dbReference>
<feature type="binding site" description="axial binding residue" evidence="14">
    <location>
        <position position="106"/>
    </location>
    <ligand>
        <name>heme c</name>
        <dbReference type="ChEBI" id="CHEBI:61717"/>
        <label>1</label>
    </ligand>
    <ligandPart>
        <name>Fe</name>
        <dbReference type="ChEBI" id="CHEBI:18248"/>
    </ligandPart>
</feature>
<evidence type="ECO:0000256" key="3">
    <source>
        <dbReference type="ARBA" id="ARBA00022448"/>
    </source>
</evidence>
<evidence type="ECO:0000256" key="11">
    <source>
        <dbReference type="ARBA" id="ARBA00058991"/>
    </source>
</evidence>
<evidence type="ECO:0000256" key="6">
    <source>
        <dbReference type="ARBA" id="ARBA00022729"/>
    </source>
</evidence>
<dbReference type="PROSITE" id="PS51007">
    <property type="entry name" value="CYTC"/>
    <property type="match status" value="2"/>
</dbReference>
<evidence type="ECO:0000256" key="8">
    <source>
        <dbReference type="ARBA" id="ARBA00022982"/>
    </source>
</evidence>
<protein>
    <recommendedName>
        <fullName evidence="12">Methylamine utilization protein MauG</fullName>
    </recommendedName>
</protein>
<dbReference type="GO" id="GO:0046872">
    <property type="term" value="F:metal ion binding"/>
    <property type="evidence" value="ECO:0007669"/>
    <property type="project" value="UniProtKB-KW"/>
</dbReference>
<dbReference type="Proteomes" id="UP000275719">
    <property type="component" value="Unassembled WGS sequence"/>
</dbReference>
<keyword evidence="6" id="KW-0732">Signal</keyword>
<comment type="pathway">
    <text evidence="2">One-carbon metabolism; methylamine degradation.</text>
</comment>
<evidence type="ECO:0000256" key="2">
    <source>
        <dbReference type="ARBA" id="ARBA00004856"/>
    </source>
</evidence>
<dbReference type="GO" id="GO:0020037">
    <property type="term" value="F:heme binding"/>
    <property type="evidence" value="ECO:0007669"/>
    <property type="project" value="InterPro"/>
</dbReference>
<dbReference type="InterPro" id="IPR051395">
    <property type="entry name" value="Cytochrome_c_Peroxidase/MauG"/>
</dbReference>
<reference evidence="16 17" key="1">
    <citation type="submission" date="2018-11" db="EMBL/GenBank/DDBJ databases">
        <title>Flavobacterium sp. nov., YIM 102701-2 draft genome.</title>
        <authorList>
            <person name="Li G."/>
            <person name="Jiang Y."/>
        </authorList>
    </citation>
    <scope>NUCLEOTIDE SEQUENCE [LARGE SCALE GENOMIC DNA]</scope>
    <source>
        <strain evidence="16 17">YIM 102701-2</strain>
    </source>
</reference>
<evidence type="ECO:0000256" key="1">
    <source>
        <dbReference type="ARBA" id="ARBA00004418"/>
    </source>
</evidence>
<keyword evidence="4 13" id="KW-0349">Heme</keyword>
<feature type="binding site" description="covalent" evidence="13">
    <location>
        <position position="250"/>
    </location>
    <ligand>
        <name>heme c</name>
        <dbReference type="ChEBI" id="CHEBI:61717"/>
        <label>2</label>
    </ligand>
</feature>
<dbReference type="Gene3D" id="1.10.760.10">
    <property type="entry name" value="Cytochrome c-like domain"/>
    <property type="match status" value="2"/>
</dbReference>
<evidence type="ECO:0000256" key="5">
    <source>
        <dbReference type="ARBA" id="ARBA00022723"/>
    </source>
</evidence>
<dbReference type="SUPFAM" id="SSF46626">
    <property type="entry name" value="Cytochrome c"/>
    <property type="match status" value="2"/>
</dbReference>
<keyword evidence="17" id="KW-1185">Reference proteome</keyword>
<proteinExistence type="predicted"/>
<feature type="binding site" description="covalent" evidence="13">
    <location>
        <position position="247"/>
    </location>
    <ligand>
        <name>heme c</name>
        <dbReference type="ChEBI" id="CHEBI:61717"/>
        <label>2</label>
    </ligand>
</feature>
<feature type="binding site" description="axial binding residue" evidence="14">
    <location>
        <position position="251"/>
    </location>
    <ligand>
        <name>heme c</name>
        <dbReference type="ChEBI" id="CHEBI:61717"/>
        <label>2</label>
    </ligand>
    <ligandPart>
        <name>Fe</name>
        <dbReference type="ChEBI" id="CHEBI:18248"/>
    </ligandPart>
</feature>
<organism evidence="16 17">
    <name type="scientific">Paenimyroides tangerinum</name>
    <dbReference type="NCBI Taxonomy" id="2488728"/>
    <lineage>
        <taxon>Bacteria</taxon>
        <taxon>Pseudomonadati</taxon>
        <taxon>Bacteroidota</taxon>
        <taxon>Flavobacteriia</taxon>
        <taxon>Flavobacteriales</taxon>
        <taxon>Flavobacteriaceae</taxon>
        <taxon>Paenimyroides</taxon>
    </lineage>
</organism>
<dbReference type="GO" id="GO:0004130">
    <property type="term" value="F:cytochrome-c peroxidase activity"/>
    <property type="evidence" value="ECO:0007669"/>
    <property type="project" value="TreeGrafter"/>
</dbReference>
<feature type="binding site" description="covalent" evidence="13">
    <location>
        <position position="105"/>
    </location>
    <ligand>
        <name>heme c</name>
        <dbReference type="ChEBI" id="CHEBI:61717"/>
        <label>1</label>
    </ligand>
</feature>
<evidence type="ECO:0000256" key="7">
    <source>
        <dbReference type="ARBA" id="ARBA00022764"/>
    </source>
</evidence>
<dbReference type="EMBL" id="RQVQ01000010">
    <property type="protein sequence ID" value="RRJ91488.1"/>
    <property type="molecule type" value="Genomic_DNA"/>
</dbReference>
<accession>A0A3P3WAN6</accession>
<comment type="PTM">
    <text evidence="13">Binds 2 heme groups per subunit.</text>
</comment>
<dbReference type="GO" id="GO:0009055">
    <property type="term" value="F:electron transfer activity"/>
    <property type="evidence" value="ECO:0007669"/>
    <property type="project" value="InterPro"/>
</dbReference>
<gene>
    <name evidence="16" type="ORF">EG240_05640</name>
</gene>
<keyword evidence="8" id="KW-0249">Electron transport</keyword>
<evidence type="ECO:0000259" key="15">
    <source>
        <dbReference type="PROSITE" id="PS51007"/>
    </source>
</evidence>
<evidence type="ECO:0000256" key="14">
    <source>
        <dbReference type="PIRSR" id="PIRSR000294-2"/>
    </source>
</evidence>